<accession>A0ACC1R4V1</accession>
<organism evidence="1 2">
    <name type="scientific">Lecanicillium saksenae</name>
    <dbReference type="NCBI Taxonomy" id="468837"/>
    <lineage>
        <taxon>Eukaryota</taxon>
        <taxon>Fungi</taxon>
        <taxon>Dikarya</taxon>
        <taxon>Ascomycota</taxon>
        <taxon>Pezizomycotina</taxon>
        <taxon>Sordariomycetes</taxon>
        <taxon>Hypocreomycetidae</taxon>
        <taxon>Hypocreales</taxon>
        <taxon>Cordycipitaceae</taxon>
        <taxon>Lecanicillium</taxon>
    </lineage>
</organism>
<dbReference type="EMBL" id="JANAKD010000061">
    <property type="protein sequence ID" value="KAJ3498256.1"/>
    <property type="molecule type" value="Genomic_DNA"/>
</dbReference>
<evidence type="ECO:0000313" key="1">
    <source>
        <dbReference type="EMBL" id="KAJ3498256.1"/>
    </source>
</evidence>
<gene>
    <name evidence="1" type="ORF">NLG97_g1271</name>
</gene>
<comment type="caution">
    <text evidence="1">The sequence shown here is derived from an EMBL/GenBank/DDBJ whole genome shotgun (WGS) entry which is preliminary data.</text>
</comment>
<proteinExistence type="predicted"/>
<reference evidence="1" key="1">
    <citation type="submission" date="2022-07" db="EMBL/GenBank/DDBJ databases">
        <title>Genome Sequence of Lecanicillium saksenae.</title>
        <authorList>
            <person name="Buettner E."/>
        </authorList>
    </citation>
    <scope>NUCLEOTIDE SEQUENCE</scope>
    <source>
        <strain evidence="1">VT-O1</strain>
    </source>
</reference>
<dbReference type="Proteomes" id="UP001148737">
    <property type="component" value="Unassembled WGS sequence"/>
</dbReference>
<evidence type="ECO:0000313" key="2">
    <source>
        <dbReference type="Proteomes" id="UP001148737"/>
    </source>
</evidence>
<sequence>MAHRKSCFEKEAYQIERAIREKLTLKTQDIQTISAINTAEKQVTWYTYLIKDFPSELRSYDETILDFNETVSEEIVAQTGQTPVQRRRSTKPSADPTKTTLVISFVQPIAENSRQKIRRQRLQTAKHRDQYSKFKQPTRAKHRDMADGVPEADTDMMPMVLEYVGGNNTTPLQMENLPAEGREEIMDEVMGGTEEEHLRNKTREPVVEQYQADVDGVASEYELAAKDEETTKDGTAPEVKKAAEDEQGAEDEQEIDDVEAIEDEEGAEHEEGAEDVDATESEQVAEDMEPAEDEETEYLEGNPWNEGFSGLGEQEIMEEFMQLKVSSNRNCGNLVLATRGRYFGGGTFCNTNPCQRQNYRLINRHIAFFYGTALIASILARYSSSVRMSAPSLIAGLAGPVAPAKYV</sequence>
<keyword evidence="2" id="KW-1185">Reference proteome</keyword>
<protein>
    <submittedName>
        <fullName evidence="1">Uncharacterized protein</fullName>
    </submittedName>
</protein>
<name>A0ACC1R4V1_9HYPO</name>